<proteinExistence type="predicted"/>
<dbReference type="HOGENOM" id="CLU_475116_0_0_1"/>
<evidence type="ECO:0000313" key="2">
    <source>
        <dbReference type="Proteomes" id="UP000000305"/>
    </source>
</evidence>
<organism evidence="1 2">
    <name type="scientific">Daphnia pulex</name>
    <name type="common">Water flea</name>
    <dbReference type="NCBI Taxonomy" id="6669"/>
    <lineage>
        <taxon>Eukaryota</taxon>
        <taxon>Metazoa</taxon>
        <taxon>Ecdysozoa</taxon>
        <taxon>Arthropoda</taxon>
        <taxon>Crustacea</taxon>
        <taxon>Branchiopoda</taxon>
        <taxon>Diplostraca</taxon>
        <taxon>Cladocera</taxon>
        <taxon>Anomopoda</taxon>
        <taxon>Daphniidae</taxon>
        <taxon>Daphnia</taxon>
    </lineage>
</organism>
<evidence type="ECO:0000313" key="1">
    <source>
        <dbReference type="EMBL" id="EFX76892.1"/>
    </source>
</evidence>
<name>E9GUS6_DAPPU</name>
<reference evidence="1 2" key="1">
    <citation type="journal article" date="2011" name="Science">
        <title>The ecoresponsive genome of Daphnia pulex.</title>
        <authorList>
            <person name="Colbourne J.K."/>
            <person name="Pfrender M.E."/>
            <person name="Gilbert D."/>
            <person name="Thomas W.K."/>
            <person name="Tucker A."/>
            <person name="Oakley T.H."/>
            <person name="Tokishita S."/>
            <person name="Aerts A."/>
            <person name="Arnold G.J."/>
            <person name="Basu M.K."/>
            <person name="Bauer D.J."/>
            <person name="Caceres C.E."/>
            <person name="Carmel L."/>
            <person name="Casola C."/>
            <person name="Choi J.H."/>
            <person name="Detter J.C."/>
            <person name="Dong Q."/>
            <person name="Dusheyko S."/>
            <person name="Eads B.D."/>
            <person name="Frohlich T."/>
            <person name="Geiler-Samerotte K.A."/>
            <person name="Gerlach D."/>
            <person name="Hatcher P."/>
            <person name="Jogdeo S."/>
            <person name="Krijgsveld J."/>
            <person name="Kriventseva E.V."/>
            <person name="Kultz D."/>
            <person name="Laforsch C."/>
            <person name="Lindquist E."/>
            <person name="Lopez J."/>
            <person name="Manak J.R."/>
            <person name="Muller J."/>
            <person name="Pangilinan J."/>
            <person name="Patwardhan R.P."/>
            <person name="Pitluck S."/>
            <person name="Pritham E.J."/>
            <person name="Rechtsteiner A."/>
            <person name="Rho M."/>
            <person name="Rogozin I.B."/>
            <person name="Sakarya O."/>
            <person name="Salamov A."/>
            <person name="Schaack S."/>
            <person name="Shapiro H."/>
            <person name="Shiga Y."/>
            <person name="Skalitzky C."/>
            <person name="Smith Z."/>
            <person name="Souvorov A."/>
            <person name="Sung W."/>
            <person name="Tang Z."/>
            <person name="Tsuchiya D."/>
            <person name="Tu H."/>
            <person name="Vos H."/>
            <person name="Wang M."/>
            <person name="Wolf Y.I."/>
            <person name="Yamagata H."/>
            <person name="Yamada T."/>
            <person name="Ye Y."/>
            <person name="Shaw J.R."/>
            <person name="Andrews J."/>
            <person name="Crease T.J."/>
            <person name="Tang H."/>
            <person name="Lucas S.M."/>
            <person name="Robertson H.M."/>
            <person name="Bork P."/>
            <person name="Koonin E.V."/>
            <person name="Zdobnov E.M."/>
            <person name="Grigoriev I.V."/>
            <person name="Lynch M."/>
            <person name="Boore J.L."/>
        </authorList>
    </citation>
    <scope>NUCLEOTIDE SEQUENCE [LARGE SCALE GENOMIC DNA]</scope>
</reference>
<gene>
    <name evidence="1" type="ORF">DAPPUDRAFT_106693</name>
</gene>
<dbReference type="PhylomeDB" id="E9GUS6"/>
<dbReference type="AlphaFoldDB" id="E9GUS6"/>
<accession>E9GUS6</accession>
<dbReference type="PANTHER" id="PTHR33053">
    <property type="entry name" value="PROTEIN, PUTATIVE-RELATED"/>
    <property type="match status" value="1"/>
</dbReference>
<dbReference type="EMBL" id="GL732566">
    <property type="protein sequence ID" value="EFX76892.1"/>
    <property type="molecule type" value="Genomic_DNA"/>
</dbReference>
<sequence>MTISCTFTMTACVINDIFVPDILFGAGVFARRMKPLNQLTYKQASTCHRQKAQSILQNSITMGMDRNVFLPIQPSNAAILVEKHNQRIKESIQQPAALIEKFFLSPIAGGSHIRAVTCLSLTTRNLTSPCSVPNNERGRFLLPDLPPVAVMFPTDNFGHTLDTPHSTSRGRVRTRSRKTPIRGRLRQTTSNLPLPVEFSHGKYMHFGLENALSGCSPGLLFKHADLLHDTKSTTGVRTILHFEYDVFMNGVQIYKNAEKPTLTPILGRVHSVNHSANFTVPPRRIENSQPCILGYFRGTSKPNIKKFLKSLILELKRLHPDNRKQLETEGRQFTVSFCCIVADTPMRSYLKRIIACNGYWACERCIQKGVPKRFKGIPLRYLSHCMIHVPDDVEKYQVGVENLSAFIYENFQGYFRRFIASGHKGVEQLRNRLIERRLNLLPTSSVGLINNTAESFEIEAKKSAVSRSNSNVFVKFIPNREISSPKKLFFSTFVLGYQYPNNVCMLLNGSVIIVNDKVEFPNGSGEYTLIGVKFRKLENAFVKPYVSSHFKTYLASDVSSFDEWDFRSIKGKWR</sequence>
<dbReference type="InParanoid" id="E9GUS6"/>
<dbReference type="OrthoDB" id="6359149at2759"/>
<dbReference type="Proteomes" id="UP000000305">
    <property type="component" value="Unassembled WGS sequence"/>
</dbReference>
<dbReference type="KEGG" id="dpx:DAPPUDRAFT_106693"/>
<protein>
    <submittedName>
        <fullName evidence="1">Uncharacterized protein</fullName>
    </submittedName>
</protein>
<keyword evidence="2" id="KW-1185">Reference proteome</keyword>
<dbReference type="PANTHER" id="PTHR33053:SF9">
    <property type="entry name" value="AGAP000105-PA"/>
    <property type="match status" value="1"/>
</dbReference>